<dbReference type="AlphaFoldDB" id="A0A0A9FP63"/>
<protein>
    <submittedName>
        <fullName evidence="1">Uncharacterized protein</fullName>
    </submittedName>
</protein>
<reference evidence="1" key="1">
    <citation type="submission" date="2014-09" db="EMBL/GenBank/DDBJ databases">
        <authorList>
            <person name="Magalhaes I.L.F."/>
            <person name="Oliveira U."/>
            <person name="Santos F.R."/>
            <person name="Vidigal T.H.D.A."/>
            <person name="Brescovit A.D."/>
            <person name="Santos A.J."/>
        </authorList>
    </citation>
    <scope>NUCLEOTIDE SEQUENCE</scope>
    <source>
        <tissue evidence="1">Shoot tissue taken approximately 20 cm above the soil surface</tissue>
    </source>
</reference>
<accession>A0A0A9FP63</accession>
<proteinExistence type="predicted"/>
<organism evidence="1">
    <name type="scientific">Arundo donax</name>
    <name type="common">Giant reed</name>
    <name type="synonym">Donax arundinaceus</name>
    <dbReference type="NCBI Taxonomy" id="35708"/>
    <lineage>
        <taxon>Eukaryota</taxon>
        <taxon>Viridiplantae</taxon>
        <taxon>Streptophyta</taxon>
        <taxon>Embryophyta</taxon>
        <taxon>Tracheophyta</taxon>
        <taxon>Spermatophyta</taxon>
        <taxon>Magnoliopsida</taxon>
        <taxon>Liliopsida</taxon>
        <taxon>Poales</taxon>
        <taxon>Poaceae</taxon>
        <taxon>PACMAD clade</taxon>
        <taxon>Arundinoideae</taxon>
        <taxon>Arundineae</taxon>
        <taxon>Arundo</taxon>
    </lineage>
</organism>
<dbReference type="EMBL" id="GBRH01183809">
    <property type="protein sequence ID" value="JAE14087.1"/>
    <property type="molecule type" value="Transcribed_RNA"/>
</dbReference>
<name>A0A0A9FP63_ARUDO</name>
<sequence>MTNGNLILLCDHRICLIHVTLVPAVNDYGSPFASYLPFEQLLWKMNQVEQKKFDQCLPLMHHFLFLLLY</sequence>
<evidence type="ECO:0000313" key="1">
    <source>
        <dbReference type="EMBL" id="JAE14087.1"/>
    </source>
</evidence>
<reference evidence="1" key="2">
    <citation type="journal article" date="2015" name="Data Brief">
        <title>Shoot transcriptome of the giant reed, Arundo donax.</title>
        <authorList>
            <person name="Barrero R.A."/>
            <person name="Guerrero F.D."/>
            <person name="Moolhuijzen P."/>
            <person name="Goolsby J.A."/>
            <person name="Tidwell J."/>
            <person name="Bellgard S.E."/>
            <person name="Bellgard M.I."/>
        </authorList>
    </citation>
    <scope>NUCLEOTIDE SEQUENCE</scope>
    <source>
        <tissue evidence="1">Shoot tissue taken approximately 20 cm above the soil surface</tissue>
    </source>
</reference>